<dbReference type="InterPro" id="IPR027417">
    <property type="entry name" value="P-loop_NTPase"/>
</dbReference>
<evidence type="ECO:0000259" key="5">
    <source>
        <dbReference type="PROSITE" id="PS50893"/>
    </source>
</evidence>
<feature type="domain" description="ABC transporter" evidence="5">
    <location>
        <begin position="2"/>
        <end position="231"/>
    </location>
</feature>
<dbReference type="GO" id="GO:0016887">
    <property type="term" value="F:ATP hydrolysis activity"/>
    <property type="evidence" value="ECO:0007669"/>
    <property type="project" value="InterPro"/>
</dbReference>
<dbReference type="OrthoDB" id="9804819at2"/>
<dbReference type="PANTHER" id="PTHR43335">
    <property type="entry name" value="ABC TRANSPORTER, ATP-BINDING PROTEIN"/>
    <property type="match status" value="1"/>
</dbReference>
<comment type="similarity">
    <text evidence="1">Belongs to the ABC transporter superfamily.</text>
</comment>
<name>A0A4R3LGZ3_9BACL</name>
<keyword evidence="2" id="KW-0813">Transport</keyword>
<dbReference type="GO" id="GO:0005524">
    <property type="term" value="F:ATP binding"/>
    <property type="evidence" value="ECO:0007669"/>
    <property type="project" value="UniProtKB-KW"/>
</dbReference>
<dbReference type="AlphaFoldDB" id="A0A4R3LGZ3"/>
<accession>A0A4R3LGZ3</accession>
<gene>
    <name evidence="6" type="ORF">EDD58_101427</name>
</gene>
<keyword evidence="7" id="KW-1185">Reference proteome</keyword>
<dbReference type="SUPFAM" id="SSF52540">
    <property type="entry name" value="P-loop containing nucleoside triphosphate hydrolases"/>
    <property type="match status" value="1"/>
</dbReference>
<dbReference type="PROSITE" id="PS50893">
    <property type="entry name" value="ABC_TRANSPORTER_2"/>
    <property type="match status" value="1"/>
</dbReference>
<dbReference type="EMBL" id="SMAG01000001">
    <property type="protein sequence ID" value="TCS96786.1"/>
    <property type="molecule type" value="Genomic_DNA"/>
</dbReference>
<dbReference type="Proteomes" id="UP000294937">
    <property type="component" value="Unassembled WGS sequence"/>
</dbReference>
<dbReference type="PROSITE" id="PS00211">
    <property type="entry name" value="ABC_TRANSPORTER_1"/>
    <property type="match status" value="1"/>
</dbReference>
<keyword evidence="3" id="KW-0547">Nucleotide-binding</keyword>
<proteinExistence type="inferred from homology"/>
<evidence type="ECO:0000313" key="6">
    <source>
        <dbReference type="EMBL" id="TCS96786.1"/>
    </source>
</evidence>
<dbReference type="Pfam" id="PF00005">
    <property type="entry name" value="ABC_tran"/>
    <property type="match status" value="1"/>
</dbReference>
<dbReference type="Gene3D" id="3.40.50.300">
    <property type="entry name" value="P-loop containing nucleotide triphosphate hydrolases"/>
    <property type="match status" value="1"/>
</dbReference>
<dbReference type="SMART" id="SM00382">
    <property type="entry name" value="AAA"/>
    <property type="match status" value="1"/>
</dbReference>
<dbReference type="CDD" id="cd03264">
    <property type="entry name" value="ABC_drug_resistance_like"/>
    <property type="match status" value="1"/>
</dbReference>
<reference evidence="6 7" key="1">
    <citation type="submission" date="2019-03" db="EMBL/GenBank/DDBJ databases">
        <title>Genomic Encyclopedia of Type Strains, Phase IV (KMG-IV): sequencing the most valuable type-strain genomes for metagenomic binning, comparative biology and taxonomic classification.</title>
        <authorList>
            <person name="Goeker M."/>
        </authorList>
    </citation>
    <scope>NUCLEOTIDE SEQUENCE [LARGE SCALE GENOMIC DNA]</scope>
    <source>
        <strain evidence="6 7">DSM 45707</strain>
    </source>
</reference>
<protein>
    <submittedName>
        <fullName evidence="6">ABC-2 type transport system ATP-binding protein</fullName>
    </submittedName>
</protein>
<evidence type="ECO:0000256" key="1">
    <source>
        <dbReference type="ARBA" id="ARBA00005417"/>
    </source>
</evidence>
<dbReference type="InterPro" id="IPR003593">
    <property type="entry name" value="AAA+_ATPase"/>
</dbReference>
<comment type="caution">
    <text evidence="6">The sequence shown here is derived from an EMBL/GenBank/DDBJ whole genome shotgun (WGS) entry which is preliminary data.</text>
</comment>
<sequence>MIQIQGVSKQYRRNEWALRNIKLTIDKGMFGLLGPNGAGKTTLMRIMATLLKPTSGNIQYDQYSLNEADQIRKMIGYLPQSFQVYPQLTGYEFLDYVAVMKGLETGRKRKQVIELMLEEVNLTDQANKKVKTYSGGMRRRLGIAQALLGGPQVLIVDEPTAGLDPEERVRFRNLLSRFSLQRTVILSTHIVGDIESTCEQMAVLKNGQVVIKGHLDLLQEEAVGKVWEVVVSEREFATIPGNKIITSRKMSEGIYCKVISDHPLTKDAVLVQEPTLEDGYLALLGGGSHG</sequence>
<keyword evidence="4 6" id="KW-0067">ATP-binding</keyword>
<dbReference type="PANTHER" id="PTHR43335:SF2">
    <property type="entry name" value="ABC TRANSPORTER, ATP-BINDING PROTEIN"/>
    <property type="match status" value="1"/>
</dbReference>
<dbReference type="InterPro" id="IPR003439">
    <property type="entry name" value="ABC_transporter-like_ATP-bd"/>
</dbReference>
<organism evidence="6 7">
    <name type="scientific">Hazenella coriacea</name>
    <dbReference type="NCBI Taxonomy" id="1179467"/>
    <lineage>
        <taxon>Bacteria</taxon>
        <taxon>Bacillati</taxon>
        <taxon>Bacillota</taxon>
        <taxon>Bacilli</taxon>
        <taxon>Bacillales</taxon>
        <taxon>Thermoactinomycetaceae</taxon>
        <taxon>Hazenella</taxon>
    </lineage>
</organism>
<dbReference type="RefSeq" id="WP_131923170.1">
    <property type="nucleotide sequence ID" value="NZ_SMAG01000001.1"/>
</dbReference>
<evidence type="ECO:0000256" key="3">
    <source>
        <dbReference type="ARBA" id="ARBA00022741"/>
    </source>
</evidence>
<dbReference type="InterPro" id="IPR017871">
    <property type="entry name" value="ABC_transporter-like_CS"/>
</dbReference>
<evidence type="ECO:0000256" key="4">
    <source>
        <dbReference type="ARBA" id="ARBA00022840"/>
    </source>
</evidence>
<evidence type="ECO:0000256" key="2">
    <source>
        <dbReference type="ARBA" id="ARBA00022448"/>
    </source>
</evidence>
<evidence type="ECO:0000313" key="7">
    <source>
        <dbReference type="Proteomes" id="UP000294937"/>
    </source>
</evidence>